<protein>
    <submittedName>
        <fullName evidence="2">Uncharacterized protein</fullName>
    </submittedName>
</protein>
<organism evidence="2 3">
    <name type="scientific">Podospora appendiculata</name>
    <dbReference type="NCBI Taxonomy" id="314037"/>
    <lineage>
        <taxon>Eukaryota</taxon>
        <taxon>Fungi</taxon>
        <taxon>Dikarya</taxon>
        <taxon>Ascomycota</taxon>
        <taxon>Pezizomycotina</taxon>
        <taxon>Sordariomycetes</taxon>
        <taxon>Sordariomycetidae</taxon>
        <taxon>Sordariales</taxon>
        <taxon>Podosporaceae</taxon>
        <taxon>Podospora</taxon>
    </lineage>
</organism>
<comment type="caution">
    <text evidence="2">The sequence shown here is derived from an EMBL/GenBank/DDBJ whole genome shotgun (WGS) entry which is preliminary data.</text>
</comment>
<reference evidence="2" key="2">
    <citation type="submission" date="2023-06" db="EMBL/GenBank/DDBJ databases">
        <authorList>
            <consortium name="Lawrence Berkeley National Laboratory"/>
            <person name="Haridas S."/>
            <person name="Hensen N."/>
            <person name="Bonometti L."/>
            <person name="Westerberg I."/>
            <person name="Brannstrom I.O."/>
            <person name="Guillou S."/>
            <person name="Cros-Aarteil S."/>
            <person name="Calhoun S."/>
            <person name="Kuo A."/>
            <person name="Mondo S."/>
            <person name="Pangilinan J."/>
            <person name="Riley R."/>
            <person name="Labutti K."/>
            <person name="Andreopoulos B."/>
            <person name="Lipzen A."/>
            <person name="Chen C."/>
            <person name="Yanf M."/>
            <person name="Daum C."/>
            <person name="Ng V."/>
            <person name="Clum A."/>
            <person name="Steindorff A."/>
            <person name="Ohm R."/>
            <person name="Martin F."/>
            <person name="Silar P."/>
            <person name="Natvig D."/>
            <person name="Lalanne C."/>
            <person name="Gautier V."/>
            <person name="Ament-Velasquez S.L."/>
            <person name="Kruys A."/>
            <person name="Hutchinson M.I."/>
            <person name="Powell A.J."/>
            <person name="Barry K."/>
            <person name="Miller A.N."/>
            <person name="Grigoriev I.V."/>
            <person name="Debuchy R."/>
            <person name="Gladieux P."/>
            <person name="Thoren M.H."/>
            <person name="Johannesson H."/>
        </authorList>
    </citation>
    <scope>NUCLEOTIDE SEQUENCE</scope>
    <source>
        <strain evidence="2">CBS 314.62</strain>
    </source>
</reference>
<gene>
    <name evidence="2" type="ORF">B0T22DRAFT_220166</name>
</gene>
<keyword evidence="3" id="KW-1185">Reference proteome</keyword>
<dbReference type="EMBL" id="JAULSO010000003">
    <property type="protein sequence ID" value="KAK3685501.1"/>
    <property type="molecule type" value="Genomic_DNA"/>
</dbReference>
<accession>A0AAE1CAG0</accession>
<reference evidence="2" key="1">
    <citation type="journal article" date="2023" name="Mol. Phylogenet. Evol.">
        <title>Genome-scale phylogeny and comparative genomics of the fungal order Sordariales.</title>
        <authorList>
            <person name="Hensen N."/>
            <person name="Bonometti L."/>
            <person name="Westerberg I."/>
            <person name="Brannstrom I.O."/>
            <person name="Guillou S."/>
            <person name="Cros-Aarteil S."/>
            <person name="Calhoun S."/>
            <person name="Haridas S."/>
            <person name="Kuo A."/>
            <person name="Mondo S."/>
            <person name="Pangilinan J."/>
            <person name="Riley R."/>
            <person name="LaButti K."/>
            <person name="Andreopoulos B."/>
            <person name="Lipzen A."/>
            <person name="Chen C."/>
            <person name="Yan M."/>
            <person name="Daum C."/>
            <person name="Ng V."/>
            <person name="Clum A."/>
            <person name="Steindorff A."/>
            <person name="Ohm R.A."/>
            <person name="Martin F."/>
            <person name="Silar P."/>
            <person name="Natvig D.O."/>
            <person name="Lalanne C."/>
            <person name="Gautier V."/>
            <person name="Ament-Velasquez S.L."/>
            <person name="Kruys A."/>
            <person name="Hutchinson M.I."/>
            <person name="Powell A.J."/>
            <person name="Barry K."/>
            <person name="Miller A.N."/>
            <person name="Grigoriev I.V."/>
            <person name="Debuchy R."/>
            <person name="Gladieux P."/>
            <person name="Hiltunen Thoren M."/>
            <person name="Johannesson H."/>
        </authorList>
    </citation>
    <scope>NUCLEOTIDE SEQUENCE</scope>
    <source>
        <strain evidence="2">CBS 314.62</strain>
    </source>
</reference>
<evidence type="ECO:0000313" key="2">
    <source>
        <dbReference type="EMBL" id="KAK3685501.1"/>
    </source>
</evidence>
<name>A0AAE1CAG0_9PEZI</name>
<dbReference type="AlphaFoldDB" id="A0AAE1CAG0"/>
<sequence>MILVRTMTATLNRAIPPAAISHFCDVESKSPAVIAESSCRTIIQRQYFPLQQGGELMNYTNGGALELGTGGMAPSQVRMHGQQVNKSSQPWAPLLASGPCASLAVVGDRCIIIKGPSTQKRPSVWANKRPSDSSEDKRSRAILNQARQSNNLLNKCHGGPIPSCPSGRVYVPARSCVQLRLLRPSLAMTTRASTAGEFPKVPTPLSSHWLTLAKARGCSPTLSNCLFQDRDSLESERRLRRLHAARTSLSQHRPLVRNDWPQGGLPLSNPLADTLIIYRRSGVSLPTLQHWSKSEARPCAVA</sequence>
<evidence type="ECO:0000313" key="3">
    <source>
        <dbReference type="Proteomes" id="UP001270362"/>
    </source>
</evidence>
<feature type="compositionally biased region" description="Basic and acidic residues" evidence="1">
    <location>
        <begin position="129"/>
        <end position="139"/>
    </location>
</feature>
<feature type="region of interest" description="Disordered" evidence="1">
    <location>
        <begin position="120"/>
        <end position="139"/>
    </location>
</feature>
<evidence type="ECO:0000256" key="1">
    <source>
        <dbReference type="SAM" id="MobiDB-lite"/>
    </source>
</evidence>
<proteinExistence type="predicted"/>
<dbReference type="Proteomes" id="UP001270362">
    <property type="component" value="Unassembled WGS sequence"/>
</dbReference>